<gene>
    <name evidence="2" type="ORF">PRZ48_004490</name>
</gene>
<dbReference type="Proteomes" id="UP001305779">
    <property type="component" value="Unassembled WGS sequence"/>
</dbReference>
<evidence type="ECO:0000313" key="3">
    <source>
        <dbReference type="Proteomes" id="UP001305779"/>
    </source>
</evidence>
<accession>A0ABR0EQP2</accession>
<dbReference type="Pfam" id="PF06985">
    <property type="entry name" value="HET"/>
    <property type="match status" value="1"/>
</dbReference>
<organism evidence="2 3">
    <name type="scientific">Zasmidium cellare</name>
    <name type="common">Wine cellar mold</name>
    <name type="synonym">Racodium cellare</name>
    <dbReference type="NCBI Taxonomy" id="395010"/>
    <lineage>
        <taxon>Eukaryota</taxon>
        <taxon>Fungi</taxon>
        <taxon>Dikarya</taxon>
        <taxon>Ascomycota</taxon>
        <taxon>Pezizomycotina</taxon>
        <taxon>Dothideomycetes</taxon>
        <taxon>Dothideomycetidae</taxon>
        <taxon>Mycosphaerellales</taxon>
        <taxon>Mycosphaerellaceae</taxon>
        <taxon>Zasmidium</taxon>
    </lineage>
</organism>
<evidence type="ECO:0000313" key="2">
    <source>
        <dbReference type="EMBL" id="KAK4503575.1"/>
    </source>
</evidence>
<reference evidence="2 3" key="1">
    <citation type="journal article" date="2023" name="G3 (Bethesda)">
        <title>A chromosome-level genome assembly of Zasmidium syzygii isolated from banana leaves.</title>
        <authorList>
            <person name="van Westerhoven A.C."/>
            <person name="Mehrabi R."/>
            <person name="Talebi R."/>
            <person name="Steentjes M.B.F."/>
            <person name="Corcolon B."/>
            <person name="Chong P.A."/>
            <person name="Kema G.H.J."/>
            <person name="Seidl M.F."/>
        </authorList>
    </citation>
    <scope>NUCLEOTIDE SEQUENCE [LARGE SCALE GENOMIC DNA]</scope>
    <source>
        <strain evidence="2 3">P124</strain>
    </source>
</reference>
<proteinExistence type="predicted"/>
<comment type="caution">
    <text evidence="2">The sequence shown here is derived from an EMBL/GenBank/DDBJ whole genome shotgun (WGS) entry which is preliminary data.</text>
</comment>
<sequence>MSCRLCAAFTVDILHGEYSTWKRLSDTEYSFKHGSHDTIVASAAAGCATCSLFRRVRQNKIPGYEVLGAKWLTKNAMVIVDTATPRYSFDLMSEGPNSSWLGFELFHPQSNESIEANSDTHDHLPRGVPDDPLSTHTVRMASEWVGQCQYHHKDCVRLEKAPLPTRVIDVGYSDDFISARLQVNRGQLGRYVTLSHCWGSAKRLVTSKRNLKKFQTEVPFNQMPKTFQDAIKLTRLLGMRYLWIDALCIVQDDREDWRRESANMCSIYENAAFSISALAATDSSTGFLHNRDIDQCIVTVGDVTFGVRPQLQSIDEALRESKLESRAWCLQERILAPAVLHVGAQQLFWECRACTLSETEPNPQEERWKEVISSFTYIPSALGKQQLLQLWYGLVKEYSARELTKPTDRLPAIAGLADKVRKEFWGSPQYVDGLWLDDLMAGLLWQRPTRLKPRSTTTHGEAQSLSTLAPSWSWASILAAVQYSWQDELKLDLPSPYDMTATLDTASQSTTLQVEGYVKRGMCRLSSSSPTGNAAFKPSGSSIVTDSIACTLDDIEEVVPSHCYCLFVSTWTSSKSPTTKKAKSANRAFYLVLERVHGSLSESTSSLSKPNSLGRFKRIGMGCDVTDTVAKVFINAERHNLELA</sequence>
<dbReference type="PANTHER" id="PTHR33112:SF16">
    <property type="entry name" value="HETEROKARYON INCOMPATIBILITY DOMAIN-CONTAINING PROTEIN"/>
    <property type="match status" value="1"/>
</dbReference>
<feature type="domain" description="Heterokaryon incompatibility" evidence="1">
    <location>
        <begin position="191"/>
        <end position="332"/>
    </location>
</feature>
<evidence type="ECO:0000259" key="1">
    <source>
        <dbReference type="Pfam" id="PF06985"/>
    </source>
</evidence>
<protein>
    <recommendedName>
        <fullName evidence="1">Heterokaryon incompatibility domain-containing protein</fullName>
    </recommendedName>
</protein>
<dbReference type="EMBL" id="JAXOVC010000003">
    <property type="protein sequence ID" value="KAK4503575.1"/>
    <property type="molecule type" value="Genomic_DNA"/>
</dbReference>
<name>A0ABR0EQP2_ZASCE</name>
<keyword evidence="3" id="KW-1185">Reference proteome</keyword>
<dbReference type="PANTHER" id="PTHR33112">
    <property type="entry name" value="DOMAIN PROTEIN, PUTATIVE-RELATED"/>
    <property type="match status" value="1"/>
</dbReference>
<dbReference type="InterPro" id="IPR010730">
    <property type="entry name" value="HET"/>
</dbReference>